<dbReference type="PROSITE" id="PS00233">
    <property type="entry name" value="CHIT_BIND_RR_1"/>
    <property type="match status" value="1"/>
</dbReference>
<reference evidence="3" key="1">
    <citation type="submission" date="2021-06" db="EMBL/GenBank/DDBJ databases">
        <authorList>
            <person name="Hodson N. C."/>
            <person name="Mongue J. A."/>
            <person name="Jaron S. K."/>
        </authorList>
    </citation>
    <scope>NUCLEOTIDE SEQUENCE</scope>
</reference>
<gene>
    <name evidence="3" type="ORF">AFUS01_LOCUS45306</name>
</gene>
<organism evidence="3 4">
    <name type="scientific">Allacma fusca</name>
    <dbReference type="NCBI Taxonomy" id="39272"/>
    <lineage>
        <taxon>Eukaryota</taxon>
        <taxon>Metazoa</taxon>
        <taxon>Ecdysozoa</taxon>
        <taxon>Arthropoda</taxon>
        <taxon>Hexapoda</taxon>
        <taxon>Collembola</taxon>
        <taxon>Symphypleona</taxon>
        <taxon>Sminthuridae</taxon>
        <taxon>Allacma</taxon>
    </lineage>
</organism>
<dbReference type="PANTHER" id="PTHR10380">
    <property type="entry name" value="CUTICLE PROTEIN"/>
    <property type="match status" value="1"/>
</dbReference>
<dbReference type="InterPro" id="IPR050468">
    <property type="entry name" value="Cuticle_Struct_Prot"/>
</dbReference>
<dbReference type="GO" id="GO:0008010">
    <property type="term" value="F:structural constituent of chitin-based larval cuticle"/>
    <property type="evidence" value="ECO:0007669"/>
    <property type="project" value="TreeGrafter"/>
</dbReference>
<dbReference type="InterPro" id="IPR000618">
    <property type="entry name" value="Insect_cuticle"/>
</dbReference>
<evidence type="ECO:0000256" key="1">
    <source>
        <dbReference type="ARBA" id="ARBA00022460"/>
    </source>
</evidence>
<evidence type="ECO:0008006" key="5">
    <source>
        <dbReference type="Google" id="ProtNLM"/>
    </source>
</evidence>
<keyword evidence="4" id="KW-1185">Reference proteome</keyword>
<comment type="caution">
    <text evidence="3">The sequence shown here is derived from an EMBL/GenBank/DDBJ whole genome shotgun (WGS) entry which is preliminary data.</text>
</comment>
<evidence type="ECO:0000313" key="3">
    <source>
        <dbReference type="EMBL" id="CAG7836010.1"/>
    </source>
</evidence>
<dbReference type="OrthoDB" id="6761795at2759"/>
<keyword evidence="1 2" id="KW-0193">Cuticle</keyword>
<proteinExistence type="predicted"/>
<evidence type="ECO:0000256" key="2">
    <source>
        <dbReference type="PROSITE-ProRule" id="PRU00497"/>
    </source>
</evidence>
<dbReference type="EMBL" id="CAJVCH010570843">
    <property type="protein sequence ID" value="CAG7836010.1"/>
    <property type="molecule type" value="Genomic_DNA"/>
</dbReference>
<name>A0A8J2PT73_9HEXA</name>
<dbReference type="Proteomes" id="UP000708208">
    <property type="component" value="Unassembled WGS sequence"/>
</dbReference>
<dbReference type="PANTHER" id="PTHR10380:SF228">
    <property type="entry name" value="CUTICULAR PROTEIN 11A-RELATED"/>
    <property type="match status" value="1"/>
</dbReference>
<dbReference type="Pfam" id="PF00379">
    <property type="entry name" value="Chitin_bind_4"/>
    <property type="match status" value="1"/>
</dbReference>
<evidence type="ECO:0000313" key="4">
    <source>
        <dbReference type="Proteomes" id="UP000708208"/>
    </source>
</evidence>
<protein>
    <recommendedName>
        <fullName evidence="5">Larval cuticle protein 8</fullName>
    </recommendedName>
</protein>
<dbReference type="GO" id="GO:0062129">
    <property type="term" value="C:chitin-based extracellular matrix"/>
    <property type="evidence" value="ECO:0007669"/>
    <property type="project" value="TreeGrafter"/>
</dbReference>
<accession>A0A8J2PT73</accession>
<dbReference type="InterPro" id="IPR031311">
    <property type="entry name" value="CHIT_BIND_RR_consensus"/>
</dbReference>
<dbReference type="AlphaFoldDB" id="A0A8J2PT73"/>
<sequence length="160" mass="18073">MKDFGPEPLCTYRSESVPRCLGKDETETFIRQPSQIIYSTNSIISRYKTSIIMKAVILLGLVAIAIAAPQQVEVLKSEQEVVAPERFSYELELSDQTKVKQSGQIVNPQEPDQEQRNLAVEGEYSFVSKEGERVRVTYTADNTGYKPQVYINDVLQNPPQ</sequence>
<dbReference type="PROSITE" id="PS51155">
    <property type="entry name" value="CHIT_BIND_RR_2"/>
    <property type="match status" value="1"/>
</dbReference>